<evidence type="ECO:0000256" key="3">
    <source>
        <dbReference type="ARBA" id="ARBA00008661"/>
    </source>
</evidence>
<evidence type="ECO:0000256" key="13">
    <source>
        <dbReference type="ARBA" id="ARBA00023136"/>
    </source>
</evidence>
<dbReference type="GO" id="GO:0005886">
    <property type="term" value="C:plasma membrane"/>
    <property type="evidence" value="ECO:0007669"/>
    <property type="project" value="UniProtKB-SubCell"/>
</dbReference>
<evidence type="ECO:0000256" key="9">
    <source>
        <dbReference type="ARBA" id="ARBA00022729"/>
    </source>
</evidence>
<evidence type="ECO:0000256" key="12">
    <source>
        <dbReference type="ARBA" id="ARBA00023034"/>
    </source>
</evidence>
<keyword evidence="7" id="KW-0808">Transferase</keyword>
<evidence type="ECO:0000256" key="4">
    <source>
        <dbReference type="ARBA" id="ARBA00022460"/>
    </source>
</evidence>
<dbReference type="GO" id="GO:0042302">
    <property type="term" value="F:structural constituent of cuticle"/>
    <property type="evidence" value="ECO:0007669"/>
    <property type="project" value="UniProtKB-KW"/>
</dbReference>
<proteinExistence type="inferred from homology"/>
<keyword evidence="8" id="KW-0812">Transmembrane</keyword>
<evidence type="ECO:0000259" key="14">
    <source>
        <dbReference type="PROSITE" id="PS51034"/>
    </source>
</evidence>
<evidence type="ECO:0000256" key="11">
    <source>
        <dbReference type="ARBA" id="ARBA00022989"/>
    </source>
</evidence>
<dbReference type="GO" id="GO:0016758">
    <property type="term" value="F:hexosyltransferase activity"/>
    <property type="evidence" value="ECO:0007669"/>
    <property type="project" value="InterPro"/>
</dbReference>
<accession>A0A1I8B6Z0</accession>
<evidence type="ECO:0000256" key="10">
    <source>
        <dbReference type="ARBA" id="ARBA00022968"/>
    </source>
</evidence>
<comment type="subcellular location">
    <subcellularLocation>
        <location evidence="1">Cell membrane</location>
        <topology evidence="1">Single-pass type I membrane protein</topology>
    </subcellularLocation>
    <subcellularLocation>
        <location evidence="2">Golgi apparatus membrane</location>
        <topology evidence="2">Single-pass type II membrane protein</topology>
    </subcellularLocation>
</comment>
<keyword evidence="11" id="KW-1133">Transmembrane helix</keyword>
<evidence type="ECO:0000313" key="16">
    <source>
        <dbReference type="WBParaSite" id="MhA1_Contig1469.frz3.gene6"/>
    </source>
</evidence>
<dbReference type="SMART" id="SM00241">
    <property type="entry name" value="ZP"/>
    <property type="match status" value="1"/>
</dbReference>
<organism evidence="15 16">
    <name type="scientific">Meloidogyne hapla</name>
    <name type="common">Root-knot nematode worm</name>
    <dbReference type="NCBI Taxonomy" id="6305"/>
    <lineage>
        <taxon>Eukaryota</taxon>
        <taxon>Metazoa</taxon>
        <taxon>Ecdysozoa</taxon>
        <taxon>Nematoda</taxon>
        <taxon>Chromadorea</taxon>
        <taxon>Rhabditida</taxon>
        <taxon>Tylenchina</taxon>
        <taxon>Tylenchomorpha</taxon>
        <taxon>Tylenchoidea</taxon>
        <taxon>Meloidogynidae</taxon>
        <taxon>Meloidogyninae</taxon>
        <taxon>Meloidogyne</taxon>
    </lineage>
</organism>
<dbReference type="AlphaFoldDB" id="A0A1I8B6Z0"/>
<dbReference type="InterPro" id="IPR051962">
    <property type="entry name" value="Cuticlin"/>
</dbReference>
<dbReference type="Pfam" id="PF25301">
    <property type="entry name" value="CUT_C"/>
    <property type="match status" value="1"/>
</dbReference>
<dbReference type="InterPro" id="IPR056953">
    <property type="entry name" value="CUT_N"/>
</dbReference>
<evidence type="ECO:0000256" key="2">
    <source>
        <dbReference type="ARBA" id="ARBA00004323"/>
    </source>
</evidence>
<keyword evidence="12" id="KW-0333">Golgi apparatus</keyword>
<dbReference type="Gene3D" id="3.90.550.50">
    <property type="match status" value="1"/>
</dbReference>
<dbReference type="Proteomes" id="UP000095281">
    <property type="component" value="Unplaced"/>
</dbReference>
<dbReference type="InterPro" id="IPR057475">
    <property type="entry name" value="CUT_C"/>
</dbReference>
<dbReference type="InterPro" id="IPR002659">
    <property type="entry name" value="Glyco_trans_31"/>
</dbReference>
<keyword evidence="6" id="KW-0328">Glycosyltransferase</keyword>
<evidence type="ECO:0000256" key="7">
    <source>
        <dbReference type="ARBA" id="ARBA00022679"/>
    </source>
</evidence>
<dbReference type="Pfam" id="PF25057">
    <property type="entry name" value="CUT_N"/>
    <property type="match status" value="1"/>
</dbReference>
<evidence type="ECO:0000256" key="5">
    <source>
        <dbReference type="ARBA" id="ARBA00022475"/>
    </source>
</evidence>
<comment type="similarity">
    <text evidence="3">Belongs to the glycosyltransferase 31 family.</text>
</comment>
<keyword evidence="5" id="KW-1003">Cell membrane</keyword>
<keyword evidence="9" id="KW-0732">Signal</keyword>
<dbReference type="PROSITE" id="PS51034">
    <property type="entry name" value="ZP_2"/>
    <property type="match status" value="1"/>
</dbReference>
<dbReference type="WBParaSite" id="MhA1_Contig1469.frz3.gene6">
    <property type="protein sequence ID" value="MhA1_Contig1469.frz3.gene6"/>
    <property type="gene ID" value="MhA1_Contig1469.frz3.gene6"/>
</dbReference>
<keyword evidence="10" id="KW-0735">Signal-anchor</keyword>
<keyword evidence="15" id="KW-1185">Reference proteome</keyword>
<evidence type="ECO:0000256" key="6">
    <source>
        <dbReference type="ARBA" id="ARBA00022676"/>
    </source>
</evidence>
<feature type="domain" description="ZP" evidence="14">
    <location>
        <begin position="407"/>
        <end position="603"/>
    </location>
</feature>
<sequence>MEKPKIEPCNGKQIKLLVLVISRRELLQRRMGIRYSWGKDASKNMLIRYVIGGPTEGEEDSEKLDKILNKEQEQFGDLILYFNLAEGYDQLQFKIGVAFQWQQKWCSNAEFVMKIDDDSLIDLPRWDFWIEKKFKKQLKEVKNGMAFFGHLFNDNSPIRAEDNKWYVSEKEFPNKVYPNHMHGSGYFATGKAITSIMKHTKEAYAIHIEDALWSGILAEKGNVTRVNHGHDHFLDATVILLKNKLINGALDVDNEIIGTPQINCEKDFVHFKVKTKKTFIGRVYVKGEFDNPKCLKRSTLKEEKNGSRIKEEISVKDKATEDELEDDYNEETIHQILKELQKRKQQNLNSAQIPIPSHFPSASSAERLKRWRSFLTGKPGLDGQLFRRYGSKLSPDFNGECPLVCPPCENEKQKIEEITNSQKLVLLKKRRSLLKEDDDLIIKNYAELYVPIGECNTRRDRILIIKYLIYIFIFFYITRVDCAYNIQCAYQEPERTLSAQIDVSPPPVIPINNQMQPPQCSYKIHGQKTNEQVQNVQVGEPLEHEWICQRNGVENIEREQQQLNDLYGLLVHDCFVDDGKNRRALVLDRRGYVLFKGFTVQVL</sequence>
<protein>
    <submittedName>
        <fullName evidence="16">ZP domain-containing protein</fullName>
    </submittedName>
</protein>
<dbReference type="PANTHER" id="PTHR22907">
    <property type="entry name" value="GH04558P"/>
    <property type="match status" value="1"/>
</dbReference>
<dbReference type="PANTHER" id="PTHR22907:SF54">
    <property type="entry name" value="GH04558P"/>
    <property type="match status" value="1"/>
</dbReference>
<dbReference type="Pfam" id="PF01762">
    <property type="entry name" value="Galactosyl_T"/>
    <property type="match status" value="1"/>
</dbReference>
<keyword evidence="4" id="KW-0193">Cuticle</keyword>
<evidence type="ECO:0000256" key="1">
    <source>
        <dbReference type="ARBA" id="ARBA00004251"/>
    </source>
</evidence>
<name>A0A1I8B6Z0_MELHA</name>
<dbReference type="InterPro" id="IPR001507">
    <property type="entry name" value="ZP_dom"/>
</dbReference>
<evidence type="ECO:0000313" key="15">
    <source>
        <dbReference type="Proteomes" id="UP000095281"/>
    </source>
</evidence>
<dbReference type="GO" id="GO:0000139">
    <property type="term" value="C:Golgi membrane"/>
    <property type="evidence" value="ECO:0007669"/>
    <property type="project" value="UniProtKB-SubCell"/>
</dbReference>
<keyword evidence="13" id="KW-0472">Membrane</keyword>
<evidence type="ECO:0000256" key="8">
    <source>
        <dbReference type="ARBA" id="ARBA00022692"/>
    </source>
</evidence>
<reference evidence="16" key="1">
    <citation type="submission" date="2016-11" db="UniProtKB">
        <authorList>
            <consortium name="WormBaseParasite"/>
        </authorList>
    </citation>
    <scope>IDENTIFICATION</scope>
</reference>